<dbReference type="SUPFAM" id="SSF53335">
    <property type="entry name" value="S-adenosyl-L-methionine-dependent methyltransferases"/>
    <property type="match status" value="1"/>
</dbReference>
<dbReference type="PATRIC" id="fig|1806891.3.peg.149"/>
<evidence type="ECO:0000256" key="3">
    <source>
        <dbReference type="ARBA" id="ARBA00022691"/>
    </source>
</evidence>
<name>A0A1A9HWM3_9CHLA</name>
<dbReference type="Gene3D" id="3.40.50.150">
    <property type="entry name" value="Vaccinia Virus protein VP39"/>
    <property type="match status" value="1"/>
</dbReference>
<dbReference type="InterPro" id="IPR013780">
    <property type="entry name" value="Glyco_hydro_b"/>
</dbReference>
<dbReference type="PANTHER" id="PTHR43042:SF2">
    <property type="entry name" value="SAM-DEPENDENT METHYLTRANSFERASE"/>
    <property type="match status" value="1"/>
</dbReference>
<evidence type="ECO:0000256" key="1">
    <source>
        <dbReference type="ARBA" id="ARBA00022603"/>
    </source>
</evidence>
<dbReference type="Proteomes" id="UP000078162">
    <property type="component" value="Chromosome"/>
</dbReference>
<dbReference type="STRING" id="1806891.Cs308_0155"/>
<evidence type="ECO:0000313" key="6">
    <source>
        <dbReference type="Proteomes" id="UP000078162"/>
    </source>
</evidence>
<dbReference type="PANTHER" id="PTHR43042">
    <property type="entry name" value="SAM-DEPENDENT METHYLTRANSFERASE"/>
    <property type="match status" value="1"/>
</dbReference>
<keyword evidence="2 5" id="KW-0808">Transferase</keyword>
<dbReference type="GO" id="GO:0032259">
    <property type="term" value="P:methylation"/>
    <property type="evidence" value="ECO:0007669"/>
    <property type="project" value="UniProtKB-KW"/>
</dbReference>
<dbReference type="GO" id="GO:0008168">
    <property type="term" value="F:methyltransferase activity"/>
    <property type="evidence" value="ECO:0007669"/>
    <property type="project" value="UniProtKB-KW"/>
</dbReference>
<evidence type="ECO:0000256" key="2">
    <source>
        <dbReference type="ARBA" id="ARBA00022679"/>
    </source>
</evidence>
<dbReference type="InterPro" id="IPR029063">
    <property type="entry name" value="SAM-dependent_MTases_sf"/>
</dbReference>
<keyword evidence="1 5" id="KW-0489">Methyltransferase</keyword>
<feature type="domain" description="S-adenosylmethionine-dependent methyltransferase" evidence="4">
    <location>
        <begin position="105"/>
        <end position="242"/>
    </location>
</feature>
<gene>
    <name evidence="5" type="ORF">Cs308_0155</name>
</gene>
<dbReference type="CDD" id="cd02440">
    <property type="entry name" value="AdoMet_MTases"/>
    <property type="match status" value="1"/>
</dbReference>
<dbReference type="InterPro" id="IPR019614">
    <property type="entry name" value="SAM-dep_methyl-trfase"/>
</dbReference>
<evidence type="ECO:0000259" key="4">
    <source>
        <dbReference type="Pfam" id="PF10672"/>
    </source>
</evidence>
<dbReference type="AlphaFoldDB" id="A0A1A9HWM3"/>
<dbReference type="Pfam" id="PF10672">
    <property type="entry name" value="Methyltrans_SAM"/>
    <property type="match status" value="1"/>
</dbReference>
<dbReference type="Gene3D" id="2.60.40.1180">
    <property type="entry name" value="Golgi alpha-mannosidase II"/>
    <property type="match status" value="1"/>
</dbReference>
<keyword evidence="3" id="KW-0949">S-adenosyl-L-methionine</keyword>
<reference evidence="5 6" key="1">
    <citation type="submission" date="2016-03" db="EMBL/GenBank/DDBJ databases">
        <title>Culture-independent genomics supports pathogen discovery for uncultivable bacteria within the genus Chlamydia.</title>
        <authorList>
            <person name="Taylor-Brown A."/>
            <person name="Bachmann N.L."/>
            <person name="Borel N."/>
            <person name="Polkinghorne A."/>
        </authorList>
    </citation>
    <scope>NUCLEOTIDE SEQUENCE [LARGE SCALE GENOMIC DNA]</scope>
    <source>
        <strain evidence="5 6">2742-308</strain>
    </source>
</reference>
<dbReference type="KEGG" id="csaz:Cs308_0155"/>
<proteinExistence type="predicted"/>
<evidence type="ECO:0000313" key="5">
    <source>
        <dbReference type="EMBL" id="ANH78326.1"/>
    </source>
</evidence>
<organism evidence="5 6">
    <name type="scientific">Candidatus Chlamydia sanziniae</name>
    <dbReference type="NCBI Taxonomy" id="1806891"/>
    <lineage>
        <taxon>Bacteria</taxon>
        <taxon>Pseudomonadati</taxon>
        <taxon>Chlamydiota</taxon>
        <taxon>Chlamydiia</taxon>
        <taxon>Chlamydiales</taxon>
        <taxon>Chlamydiaceae</taxon>
        <taxon>Chlamydia/Chlamydophila group</taxon>
        <taxon>Chlamydia</taxon>
    </lineage>
</organism>
<protein>
    <submittedName>
        <fullName evidence="5">SAM dependent methyltransferase</fullName>
    </submittedName>
</protein>
<dbReference type="EMBL" id="CP014639">
    <property type="protein sequence ID" value="ANH78326.1"/>
    <property type="molecule type" value="Genomic_DNA"/>
</dbReference>
<sequence>MGELMDYTLLDSGDGQKLESFGRVTLIRPSSIAVWPKTVPKLWSQTAAQYVREGNSGFWQLFTEIPPEWIISISNVHCLLKMTSFGHLGIFPEHTKFWPTLQRAIEQCAQCRVLNLFAYTGVSSIFAAQCGARVTHVDASKAAVRWAEKNVEISGLSEKRIFWVIEDVITFLKKEIRRKKSYDIILLDPPTYGRGSEGEIFKIDRDFFFLLFLCSQLLADSSTYVLITSHTPGHTPEFLRSLARRSIRRVSPEKWSCGENFCGEGEKALPSGSFVAWSL</sequence>
<accession>A0A1A9HWM3</accession>
<keyword evidence="6" id="KW-1185">Reference proteome</keyword>